<accession>A0A3A4NDI1</accession>
<dbReference type="AlphaFoldDB" id="A0A3A4NDI1"/>
<dbReference type="SUPFAM" id="SSF51445">
    <property type="entry name" value="(Trans)glycosidases"/>
    <property type="match status" value="1"/>
</dbReference>
<evidence type="ECO:0000313" key="1">
    <source>
        <dbReference type="EMBL" id="RJP14840.1"/>
    </source>
</evidence>
<sequence length="330" mass="37418">MLKTGVAYHDVRSIRHVREDLEDMAAHHCNLVVHTFSETDLSFYTRAMREIVRMSKDLGLEVYIDPWGVGGIFGGEALSAFIGNHLDERQITASGKSVPAACMNSDGFRAFMKLWIETAAEIGADVAFWDEPHFYTGDWTGGQRSWACRCQTCQKLFEQKCGRSMPHRLESDVVEFREATVVNFFTQLCEHARTCGLKNALCVLPEQDTLHGVTQWETLAAIPALDIFGTDPYWGIFGKPLESYCREKTREAKRLCDKYGRELQMWVQAFLIQEGKEDEVMQAAEFLYDEGARNIAAWSYGGGGCMVVRSENAEKVWENLGKVFGKLHKR</sequence>
<evidence type="ECO:0000313" key="2">
    <source>
        <dbReference type="Proteomes" id="UP000265882"/>
    </source>
</evidence>
<dbReference type="EMBL" id="QZKU01000142">
    <property type="protein sequence ID" value="RJP14840.1"/>
    <property type="molecule type" value="Genomic_DNA"/>
</dbReference>
<organism evidence="1 2">
    <name type="scientific">Abyssobacteria bacterium (strain SURF_5)</name>
    <dbReference type="NCBI Taxonomy" id="2093360"/>
    <lineage>
        <taxon>Bacteria</taxon>
        <taxon>Pseudomonadati</taxon>
        <taxon>Candidatus Hydrogenedentota</taxon>
        <taxon>Candidatus Abyssobacteria</taxon>
    </lineage>
</organism>
<dbReference type="InterPro" id="IPR017853">
    <property type="entry name" value="GH"/>
</dbReference>
<comment type="caution">
    <text evidence="1">The sequence shown here is derived from an EMBL/GenBank/DDBJ whole genome shotgun (WGS) entry which is preliminary data.</text>
</comment>
<name>A0A3A4NDI1_ABYX5</name>
<reference evidence="1 2" key="1">
    <citation type="journal article" date="2017" name="ISME J.">
        <title>Energy and carbon metabolisms in a deep terrestrial subsurface fluid microbial community.</title>
        <authorList>
            <person name="Momper L."/>
            <person name="Jungbluth S.P."/>
            <person name="Lee M.D."/>
            <person name="Amend J.P."/>
        </authorList>
    </citation>
    <scope>NUCLEOTIDE SEQUENCE [LARGE SCALE GENOMIC DNA]</scope>
    <source>
        <strain evidence="1">SURF_5</strain>
    </source>
</reference>
<dbReference type="Gene3D" id="3.20.20.80">
    <property type="entry name" value="Glycosidases"/>
    <property type="match status" value="1"/>
</dbReference>
<gene>
    <name evidence="1" type="ORF">C4520_21085</name>
</gene>
<protein>
    <submittedName>
        <fullName evidence="1">Uncharacterized protein</fullName>
    </submittedName>
</protein>
<dbReference type="Proteomes" id="UP000265882">
    <property type="component" value="Unassembled WGS sequence"/>
</dbReference>
<proteinExistence type="predicted"/>